<dbReference type="GO" id="GO:0004040">
    <property type="term" value="F:amidase activity"/>
    <property type="evidence" value="ECO:0007669"/>
    <property type="project" value="UniProtKB-EC"/>
</dbReference>
<dbReference type="Proteomes" id="UP000269265">
    <property type="component" value="Unassembled WGS sequence"/>
</dbReference>
<dbReference type="InterPro" id="IPR036928">
    <property type="entry name" value="AS_sf"/>
</dbReference>
<dbReference type="Gene3D" id="3.90.1300.10">
    <property type="entry name" value="Amidase signature (AS) domain"/>
    <property type="match status" value="1"/>
</dbReference>
<dbReference type="RefSeq" id="WP_125241365.1">
    <property type="nucleotide sequence ID" value="NZ_RSED01000001.1"/>
</dbReference>
<keyword evidence="3" id="KW-0378">Hydrolase</keyword>
<reference evidence="3 4" key="1">
    <citation type="submission" date="2018-12" db="EMBL/GenBank/DDBJ databases">
        <title>The whole draft genome of Aquabacterium sp. SJQ9.</title>
        <authorList>
            <person name="Sun L."/>
            <person name="Gao X."/>
            <person name="Chen W."/>
            <person name="Huang K."/>
        </authorList>
    </citation>
    <scope>NUCLEOTIDE SEQUENCE [LARGE SCALE GENOMIC DNA]</scope>
    <source>
        <strain evidence="3 4">SJQ9</strain>
    </source>
</reference>
<dbReference type="Pfam" id="PF01425">
    <property type="entry name" value="Amidase"/>
    <property type="match status" value="2"/>
</dbReference>
<accession>A0A426VH57</accession>
<protein>
    <submittedName>
        <fullName evidence="3">Amidase</fullName>
        <ecNumber evidence="3">3.5.1.4</ecNumber>
    </submittedName>
</protein>
<dbReference type="SUPFAM" id="SSF75304">
    <property type="entry name" value="Amidase signature (AS) enzymes"/>
    <property type="match status" value="1"/>
</dbReference>
<evidence type="ECO:0000256" key="1">
    <source>
        <dbReference type="SAM" id="MobiDB-lite"/>
    </source>
</evidence>
<dbReference type="InterPro" id="IPR023631">
    <property type="entry name" value="Amidase_dom"/>
</dbReference>
<feature type="domain" description="Amidase" evidence="2">
    <location>
        <begin position="23"/>
        <end position="191"/>
    </location>
</feature>
<evidence type="ECO:0000313" key="4">
    <source>
        <dbReference type="Proteomes" id="UP000269265"/>
    </source>
</evidence>
<feature type="domain" description="Amidase" evidence="2">
    <location>
        <begin position="301"/>
        <end position="381"/>
    </location>
</feature>
<name>A0A426VH57_9BURK</name>
<sequence>MTHSDALGAFVPGPRREHPPTGRGVLDGLRLAVKDLIDVRGEITRGGNPDWAAAQTPALSHSPAVAACLAAGATLVGKTITDELAFSLEGENAHHGTPLNPRAPDRLPGGSSSGSASAVAGGLADIALGTDTGGSVRIPASFCGLFGMRPTHGRVSLAGVVPFAPSFDTVGWLTRDADTLRRAGQVLLGGTNACAPDAAPLVMLDEAWALADAEVRDTLQPIARRLGATAHADVFGAPMADWLRAYQVLQAAEIRTHLGPWIKTAQPRFGSAIAPRFDSIFSLGDDEIARWTAWRTQQGHRLHALMARTPQVWVLPTSPMAPLRRGASDAHRGDFYQRTLALCALAGHAGLPQITLPLGTLDDGTPLGLSLIGAPGTDLPLLDLALRLTSS</sequence>
<organism evidence="3 4">
    <name type="scientific">Aquabacterium soli</name>
    <dbReference type="NCBI Taxonomy" id="2493092"/>
    <lineage>
        <taxon>Bacteria</taxon>
        <taxon>Pseudomonadati</taxon>
        <taxon>Pseudomonadota</taxon>
        <taxon>Betaproteobacteria</taxon>
        <taxon>Burkholderiales</taxon>
        <taxon>Aquabacterium</taxon>
    </lineage>
</organism>
<dbReference type="InterPro" id="IPR020556">
    <property type="entry name" value="Amidase_CS"/>
</dbReference>
<dbReference type="PANTHER" id="PTHR46310">
    <property type="entry name" value="AMIDASE 1"/>
    <property type="match status" value="1"/>
</dbReference>
<comment type="caution">
    <text evidence="3">The sequence shown here is derived from an EMBL/GenBank/DDBJ whole genome shotgun (WGS) entry which is preliminary data.</text>
</comment>
<evidence type="ECO:0000259" key="2">
    <source>
        <dbReference type="Pfam" id="PF01425"/>
    </source>
</evidence>
<keyword evidence="4" id="KW-1185">Reference proteome</keyword>
<dbReference type="EC" id="3.5.1.4" evidence="3"/>
<evidence type="ECO:0000313" key="3">
    <source>
        <dbReference type="EMBL" id="RRS06222.1"/>
    </source>
</evidence>
<proteinExistence type="predicted"/>
<dbReference type="EMBL" id="RSED01000001">
    <property type="protein sequence ID" value="RRS06222.1"/>
    <property type="molecule type" value="Genomic_DNA"/>
</dbReference>
<feature type="region of interest" description="Disordered" evidence="1">
    <location>
        <begin position="91"/>
        <end position="114"/>
    </location>
</feature>
<gene>
    <name evidence="3" type="ORF">EIP75_01110</name>
</gene>
<dbReference type="NCBIfam" id="NF006169">
    <property type="entry name" value="PRK08310.1"/>
    <property type="match status" value="1"/>
</dbReference>
<dbReference type="AlphaFoldDB" id="A0A426VH57"/>
<dbReference type="OrthoDB" id="8641877at2"/>
<dbReference type="PROSITE" id="PS00571">
    <property type="entry name" value="AMIDASES"/>
    <property type="match status" value="1"/>
</dbReference>
<feature type="region of interest" description="Disordered" evidence="1">
    <location>
        <begin position="1"/>
        <end position="24"/>
    </location>
</feature>
<dbReference type="PANTHER" id="PTHR46310:SF7">
    <property type="entry name" value="AMIDASE 1"/>
    <property type="match status" value="1"/>
</dbReference>